<evidence type="ECO:0000313" key="1">
    <source>
        <dbReference type="Proteomes" id="UP000095283"/>
    </source>
</evidence>
<dbReference type="Proteomes" id="UP000095283">
    <property type="component" value="Unplaced"/>
</dbReference>
<organism evidence="1 2">
    <name type="scientific">Heterorhabditis bacteriophora</name>
    <name type="common">Entomopathogenic nematode worm</name>
    <dbReference type="NCBI Taxonomy" id="37862"/>
    <lineage>
        <taxon>Eukaryota</taxon>
        <taxon>Metazoa</taxon>
        <taxon>Ecdysozoa</taxon>
        <taxon>Nematoda</taxon>
        <taxon>Chromadorea</taxon>
        <taxon>Rhabditida</taxon>
        <taxon>Rhabditina</taxon>
        <taxon>Rhabditomorpha</taxon>
        <taxon>Strongyloidea</taxon>
        <taxon>Heterorhabditidae</taxon>
        <taxon>Heterorhabditis</taxon>
    </lineage>
</organism>
<dbReference type="WBParaSite" id="Hba_07929">
    <property type="protein sequence ID" value="Hba_07929"/>
    <property type="gene ID" value="Hba_07929"/>
</dbReference>
<protein>
    <submittedName>
        <fullName evidence="2">Glycosyltransferase family 4 protein</fullName>
    </submittedName>
</protein>
<proteinExistence type="predicted"/>
<accession>A0A1I7WRW7</accession>
<name>A0A1I7WRW7_HETBA</name>
<reference evidence="2" key="1">
    <citation type="submission" date="2016-11" db="UniProtKB">
        <authorList>
            <consortium name="WormBaseParasite"/>
        </authorList>
    </citation>
    <scope>IDENTIFICATION</scope>
</reference>
<evidence type="ECO:0000313" key="2">
    <source>
        <dbReference type="WBParaSite" id="Hba_07929"/>
    </source>
</evidence>
<dbReference type="AlphaFoldDB" id="A0A1I7WRW7"/>
<sequence>MLIYIVNLNPQAPSVLSLSEFAYMSSVSKHGIDLNLLTPSVQPSVAPVILRSRFPETWISTSIDSKSVYCPVCPALCQRPLINIIEKFVRSILQQH</sequence>
<keyword evidence="1" id="KW-1185">Reference proteome</keyword>